<dbReference type="EMBL" id="UXAU01000009">
    <property type="protein sequence ID" value="VDC18224.1"/>
    <property type="molecule type" value="Genomic_DNA"/>
</dbReference>
<dbReference type="Pfam" id="PF09084">
    <property type="entry name" value="NMT1"/>
    <property type="match status" value="1"/>
</dbReference>
<feature type="domain" description="SsuA/THI5-like" evidence="3">
    <location>
        <begin position="85"/>
        <end position="270"/>
    </location>
</feature>
<feature type="signal peptide" evidence="2">
    <location>
        <begin position="1"/>
        <end position="21"/>
    </location>
</feature>
<dbReference type="PANTHER" id="PTHR30024:SF2">
    <property type="entry name" value="ABC TRANSPORTER SUBSTRATE-BINDING PROTEIN"/>
    <property type="match status" value="1"/>
</dbReference>
<feature type="chain" id="PRO_5039590889" evidence="2">
    <location>
        <begin position="22"/>
        <end position="291"/>
    </location>
</feature>
<evidence type="ECO:0000313" key="5">
    <source>
        <dbReference type="Proteomes" id="UP000280861"/>
    </source>
</evidence>
<dbReference type="SUPFAM" id="SSF53850">
    <property type="entry name" value="Periplasmic binding protein-like II"/>
    <property type="match status" value="1"/>
</dbReference>
<evidence type="ECO:0000256" key="1">
    <source>
        <dbReference type="SAM" id="MobiDB-lite"/>
    </source>
</evidence>
<dbReference type="PROSITE" id="PS51318">
    <property type="entry name" value="TAT"/>
    <property type="match status" value="1"/>
</dbReference>
<proteinExistence type="predicted"/>
<gene>
    <name evidence="4" type="primary">ssuA_1</name>
    <name evidence="4" type="ORF">PSET11_00091</name>
</gene>
<feature type="compositionally biased region" description="Low complexity" evidence="1">
    <location>
        <begin position="272"/>
        <end position="285"/>
    </location>
</feature>
<keyword evidence="5" id="KW-1185">Reference proteome</keyword>
<organism evidence="4 5">
    <name type="scientific">Arthrobacter ulcerisalmonis</name>
    <dbReference type="NCBI Taxonomy" id="2483813"/>
    <lineage>
        <taxon>Bacteria</taxon>
        <taxon>Bacillati</taxon>
        <taxon>Actinomycetota</taxon>
        <taxon>Actinomycetes</taxon>
        <taxon>Micrococcales</taxon>
        <taxon>Micrococcaceae</taxon>
        <taxon>Arthrobacter</taxon>
    </lineage>
</organism>
<sequence>MNNPQISRRSFSVLSVAAAMAATLTVSGCGGPATAQEGNAAAEVTELRYEGSANSVSLAELAEDLGYLGNVKLNWVGNTISGPASIQSAATGATDFGGAFAGAVVKLIEAGAPVTAVINYYGEDELTFNGFYVTAESSIRAPRDLIGKKVAVNTLGAHSDAVLNSYLKKNGLSQDDIKQVQLVVVPPNDTEEAIRRGQVDVGVLGGVLQDNAIAKGGLRSLFNDFELFGAFAGGQYVLRKDFIQQNPEITKIFTTGVAKAIEWERTTPREGSSPASPASSTSVSVMKAPLP</sequence>
<evidence type="ECO:0000259" key="3">
    <source>
        <dbReference type="Pfam" id="PF09084"/>
    </source>
</evidence>
<dbReference type="PANTHER" id="PTHR30024">
    <property type="entry name" value="ALIPHATIC SULFONATES-BINDING PROTEIN-RELATED"/>
    <property type="match status" value="1"/>
</dbReference>
<feature type="region of interest" description="Disordered" evidence="1">
    <location>
        <begin position="266"/>
        <end position="291"/>
    </location>
</feature>
<protein>
    <submittedName>
        <fullName evidence="4">Aliphatic sulfonates-binding protein</fullName>
    </submittedName>
</protein>
<dbReference type="InterPro" id="IPR015168">
    <property type="entry name" value="SsuA/THI5"/>
</dbReference>
<dbReference type="InterPro" id="IPR006311">
    <property type="entry name" value="TAT_signal"/>
</dbReference>
<name>A0A3P5WSX3_9MICC</name>
<accession>A0A3P5WSX3</accession>
<evidence type="ECO:0000256" key="2">
    <source>
        <dbReference type="SAM" id="SignalP"/>
    </source>
</evidence>
<keyword evidence="2" id="KW-0732">Signal</keyword>
<reference evidence="4 5" key="1">
    <citation type="submission" date="2018-11" db="EMBL/GenBank/DDBJ databases">
        <authorList>
            <person name="Criscuolo A."/>
        </authorList>
    </citation>
    <scope>NUCLEOTIDE SEQUENCE [LARGE SCALE GENOMIC DNA]</scope>
    <source>
        <strain evidence="4">AT11b</strain>
    </source>
</reference>
<dbReference type="Gene3D" id="3.40.190.10">
    <property type="entry name" value="Periplasmic binding protein-like II"/>
    <property type="match status" value="2"/>
</dbReference>
<dbReference type="RefSeq" id="WP_238988968.1">
    <property type="nucleotide sequence ID" value="NZ_CBCRYA010000006.1"/>
</dbReference>
<evidence type="ECO:0000313" key="4">
    <source>
        <dbReference type="EMBL" id="VDC18224.1"/>
    </source>
</evidence>
<dbReference type="Proteomes" id="UP000280861">
    <property type="component" value="Unassembled WGS sequence"/>
</dbReference>
<dbReference type="AlphaFoldDB" id="A0A3P5WSX3"/>